<protein>
    <submittedName>
        <fullName evidence="5">ABC transporter ATP-binding protein</fullName>
    </submittedName>
</protein>
<keyword evidence="2" id="KW-0547">Nucleotide-binding</keyword>
<evidence type="ECO:0000256" key="1">
    <source>
        <dbReference type="ARBA" id="ARBA00006216"/>
    </source>
</evidence>
<name>A0A9W6GFJ8_9BACT</name>
<reference evidence="5" key="1">
    <citation type="submission" date="2022-12" db="EMBL/GenBank/DDBJ databases">
        <title>Reference genome sequencing for broad-spectrum identification of bacterial and archaeal isolates by mass spectrometry.</title>
        <authorList>
            <person name="Sekiguchi Y."/>
            <person name="Tourlousse D.M."/>
        </authorList>
    </citation>
    <scope>NUCLEOTIDE SEQUENCE</scope>
    <source>
        <strain evidence="5">TSL-P1</strain>
    </source>
</reference>
<dbReference type="InterPro" id="IPR027417">
    <property type="entry name" value="P-loop_NTPase"/>
</dbReference>
<evidence type="ECO:0000313" key="5">
    <source>
        <dbReference type="EMBL" id="GLI54354.1"/>
    </source>
</evidence>
<dbReference type="Proteomes" id="UP001144297">
    <property type="component" value="Unassembled WGS sequence"/>
</dbReference>
<dbReference type="Pfam" id="PF00005">
    <property type="entry name" value="ABC_tran"/>
    <property type="match status" value="1"/>
</dbReference>
<gene>
    <name evidence="5" type="ORF">TISLANDTSLP1_20470</name>
</gene>
<dbReference type="AlphaFoldDB" id="A0A9W6GFJ8"/>
<dbReference type="SUPFAM" id="SSF52540">
    <property type="entry name" value="P-loop containing nucleoside triphosphate hydrolases"/>
    <property type="match status" value="1"/>
</dbReference>
<dbReference type="CDD" id="cd03217">
    <property type="entry name" value="ABC_FeS_Assembly"/>
    <property type="match status" value="1"/>
</dbReference>
<keyword evidence="6" id="KW-1185">Reference proteome</keyword>
<evidence type="ECO:0000256" key="2">
    <source>
        <dbReference type="ARBA" id="ARBA00022741"/>
    </source>
</evidence>
<dbReference type="SMART" id="SM00382">
    <property type="entry name" value="AAA"/>
    <property type="match status" value="1"/>
</dbReference>
<dbReference type="GO" id="GO:0016887">
    <property type="term" value="F:ATP hydrolysis activity"/>
    <property type="evidence" value="ECO:0007669"/>
    <property type="project" value="InterPro"/>
</dbReference>
<sequence length="257" mass="28710">MIQTLKTDGGVKMGEMLKVKNLHVSVEGRKVLEDINFSMDYGEIAVLFGPNGAGKTTFIMTLMGFPKYKIEKGKIIFKGVDVTHMDVSERAKLGMGISFQRPPVVRGVSLKKLLNIVGNGIKEEEILQYAEKLNLISHLDRDVNDGFSGGEVKRAELLQLLMQKPELVFIDEPESGVDLENIVLIGEITNQLLGRGQRIKDPKKSAIIITHTGYILDYINADKGYILLNGKLQCRGNPRDILSEIKKNGYRRCFTCQ</sequence>
<dbReference type="InterPro" id="IPR010230">
    <property type="entry name" value="FeS-cluster_ATPase_SufC"/>
</dbReference>
<dbReference type="GO" id="GO:0005524">
    <property type="term" value="F:ATP binding"/>
    <property type="evidence" value="ECO:0007669"/>
    <property type="project" value="UniProtKB-KW"/>
</dbReference>
<comment type="similarity">
    <text evidence="1">Belongs to the ABC transporter superfamily. Ycf16 family.</text>
</comment>
<accession>A0A9W6GFJ8</accession>
<dbReference type="EMBL" id="BSDX01000001">
    <property type="protein sequence ID" value="GLI54354.1"/>
    <property type="molecule type" value="Genomic_DNA"/>
</dbReference>
<evidence type="ECO:0000256" key="3">
    <source>
        <dbReference type="ARBA" id="ARBA00022840"/>
    </source>
</evidence>
<evidence type="ECO:0000259" key="4">
    <source>
        <dbReference type="PROSITE" id="PS50893"/>
    </source>
</evidence>
<evidence type="ECO:0000313" key="6">
    <source>
        <dbReference type="Proteomes" id="UP001144297"/>
    </source>
</evidence>
<organism evidence="5 6">
    <name type="scientific">Thermodesulfovibrio yellowstonii</name>
    <dbReference type="NCBI Taxonomy" id="28262"/>
    <lineage>
        <taxon>Bacteria</taxon>
        <taxon>Pseudomonadati</taxon>
        <taxon>Nitrospirota</taxon>
        <taxon>Thermodesulfovibrionia</taxon>
        <taxon>Thermodesulfovibrionales</taxon>
        <taxon>Thermodesulfovibrionaceae</taxon>
        <taxon>Thermodesulfovibrio</taxon>
    </lineage>
</organism>
<dbReference type="Gene3D" id="3.40.50.300">
    <property type="entry name" value="P-loop containing nucleotide triphosphate hydrolases"/>
    <property type="match status" value="1"/>
</dbReference>
<proteinExistence type="inferred from homology"/>
<dbReference type="PANTHER" id="PTHR43204:SF1">
    <property type="entry name" value="ABC TRANSPORTER I FAMILY MEMBER 6, CHLOROPLASTIC"/>
    <property type="match status" value="1"/>
</dbReference>
<keyword evidence="3 5" id="KW-0067">ATP-binding</keyword>
<dbReference type="InterPro" id="IPR003439">
    <property type="entry name" value="ABC_transporter-like_ATP-bd"/>
</dbReference>
<dbReference type="PANTHER" id="PTHR43204">
    <property type="entry name" value="ABC TRANSPORTER I FAMILY MEMBER 6, CHLOROPLASTIC"/>
    <property type="match status" value="1"/>
</dbReference>
<dbReference type="InterPro" id="IPR003593">
    <property type="entry name" value="AAA+_ATPase"/>
</dbReference>
<dbReference type="PROSITE" id="PS50893">
    <property type="entry name" value="ABC_TRANSPORTER_2"/>
    <property type="match status" value="1"/>
</dbReference>
<comment type="caution">
    <text evidence="5">The sequence shown here is derived from an EMBL/GenBank/DDBJ whole genome shotgun (WGS) entry which is preliminary data.</text>
</comment>
<feature type="domain" description="ABC transporter" evidence="4">
    <location>
        <begin position="17"/>
        <end position="254"/>
    </location>
</feature>